<dbReference type="EMBL" id="DTLS01000021">
    <property type="protein sequence ID" value="HGZ59686.1"/>
    <property type="molecule type" value="Genomic_DNA"/>
</dbReference>
<organism evidence="1">
    <name type="scientific">Fervidicoccus fontis</name>
    <dbReference type="NCBI Taxonomy" id="683846"/>
    <lineage>
        <taxon>Archaea</taxon>
        <taxon>Thermoproteota</taxon>
        <taxon>Thermoprotei</taxon>
        <taxon>Fervidicoccales</taxon>
        <taxon>Fervidicoccaceae</taxon>
        <taxon>Fervidicoccus</taxon>
    </lineage>
</organism>
<dbReference type="InterPro" id="IPR023129">
    <property type="entry name" value="MTH889-like_dom_sf"/>
</dbReference>
<gene>
    <name evidence="1" type="ORF">ENW83_00550</name>
</gene>
<dbReference type="SUPFAM" id="SSF160363">
    <property type="entry name" value="MTH889-like"/>
    <property type="match status" value="1"/>
</dbReference>
<dbReference type="AlphaFoldDB" id="A0A7J3SJA3"/>
<dbReference type="Gene3D" id="3.30.70.1340">
    <property type="entry name" value="MTH889-like domain"/>
    <property type="match status" value="1"/>
</dbReference>
<dbReference type="PANTHER" id="PTHR42240:SF1">
    <property type="entry name" value="DUF211 DOMAIN-CONTAINING PROTEIN"/>
    <property type="match status" value="1"/>
</dbReference>
<dbReference type="PANTHER" id="PTHR42240">
    <property type="entry name" value="DUF211 DOMAIN-CONTAINING PROTEIN"/>
    <property type="match status" value="1"/>
</dbReference>
<name>A0A7J3SJA3_9CREN</name>
<comment type="caution">
    <text evidence="1">The sequence shown here is derived from an EMBL/GenBank/DDBJ whole genome shotgun (WGS) entry which is preliminary data.</text>
</comment>
<dbReference type="InterPro" id="IPR003831">
    <property type="entry name" value="DUF211"/>
</dbReference>
<sequence length="96" mass="10614">MGIRRAVLDVLIPIKGLGIEELGTRLESVHGVDSVNITVKEFDVSTQTLLVVVEGEDIDMSELRNVFEEFGAAIHGIDQIVAGKRIAEIPDYFYEL</sequence>
<protein>
    <recommendedName>
        <fullName evidence="2">DUF211 domain-containing protein</fullName>
    </recommendedName>
</protein>
<dbReference type="Pfam" id="PF02680">
    <property type="entry name" value="DUF211"/>
    <property type="match status" value="1"/>
</dbReference>
<accession>A0A7J3SJA3</accession>
<proteinExistence type="predicted"/>
<reference evidence="1" key="1">
    <citation type="journal article" date="2020" name="mSystems">
        <title>Genome- and Community-Level Interaction Insights into Carbon Utilization and Element Cycling Functions of Hydrothermarchaeota in Hydrothermal Sediment.</title>
        <authorList>
            <person name="Zhou Z."/>
            <person name="Liu Y."/>
            <person name="Xu W."/>
            <person name="Pan J."/>
            <person name="Luo Z.H."/>
            <person name="Li M."/>
        </authorList>
    </citation>
    <scope>NUCLEOTIDE SEQUENCE [LARGE SCALE GENOMIC DNA]</scope>
    <source>
        <strain evidence="1">SpSt-885</strain>
    </source>
</reference>
<evidence type="ECO:0000313" key="1">
    <source>
        <dbReference type="EMBL" id="HGZ59686.1"/>
    </source>
</evidence>
<evidence type="ECO:0008006" key="2">
    <source>
        <dbReference type="Google" id="ProtNLM"/>
    </source>
</evidence>